<evidence type="ECO:0000313" key="2">
    <source>
        <dbReference type="Proteomes" id="UP001518976"/>
    </source>
</evidence>
<name>A0ABS3WLU9_9ACTN</name>
<dbReference type="RefSeq" id="WP_209262900.1">
    <property type="nucleotide sequence ID" value="NZ_JAFFZN010000001.1"/>
</dbReference>
<comment type="caution">
    <text evidence="1">The sequence shown here is derived from an EMBL/GenBank/DDBJ whole genome shotgun (WGS) entry which is preliminary data.</text>
</comment>
<keyword evidence="2" id="KW-1185">Reference proteome</keyword>
<reference evidence="1 2" key="1">
    <citation type="submission" date="2021-02" db="EMBL/GenBank/DDBJ databases">
        <title>Streptomyces spirodelae sp. nov., isolated from duckweed.</title>
        <authorList>
            <person name="Saimee Y."/>
            <person name="Duangmal K."/>
        </authorList>
    </citation>
    <scope>NUCLEOTIDE SEQUENCE [LARGE SCALE GENOMIC DNA]</scope>
    <source>
        <strain evidence="1 2">DW4-2</strain>
    </source>
</reference>
<evidence type="ECO:0000313" key="1">
    <source>
        <dbReference type="EMBL" id="MBO8184090.1"/>
    </source>
</evidence>
<protein>
    <submittedName>
        <fullName evidence="1">Uncharacterized protein</fullName>
    </submittedName>
</protein>
<gene>
    <name evidence="1" type="ORF">JW592_01110</name>
</gene>
<dbReference type="Proteomes" id="UP001518976">
    <property type="component" value="Unassembled WGS sequence"/>
</dbReference>
<dbReference type="EMBL" id="JAFFZN010000001">
    <property type="protein sequence ID" value="MBO8184090.1"/>
    <property type="molecule type" value="Genomic_DNA"/>
</dbReference>
<organism evidence="1 2">
    <name type="scientific">Streptomyces spirodelae</name>
    <dbReference type="NCBI Taxonomy" id="2812904"/>
    <lineage>
        <taxon>Bacteria</taxon>
        <taxon>Bacillati</taxon>
        <taxon>Actinomycetota</taxon>
        <taxon>Actinomycetes</taxon>
        <taxon>Kitasatosporales</taxon>
        <taxon>Streptomycetaceae</taxon>
        <taxon>Streptomyces</taxon>
    </lineage>
</organism>
<accession>A0ABS3WLU9</accession>
<sequence length="71" mass="7598">MVFAVGATGAFLLVNLSFLGRFARGRLSESQQMLGLKRSVDLTGGLDVVVAQFLARHTSVGRSQEEADEEG</sequence>
<proteinExistence type="predicted"/>